<dbReference type="Proteomes" id="UP001610334">
    <property type="component" value="Unassembled WGS sequence"/>
</dbReference>
<protein>
    <recommendedName>
        <fullName evidence="2">BZIP domain-containing protein</fullName>
    </recommendedName>
</protein>
<feature type="region of interest" description="Disordered" evidence="1">
    <location>
        <begin position="217"/>
        <end position="236"/>
    </location>
</feature>
<dbReference type="EMBL" id="JBFXLT010000007">
    <property type="protein sequence ID" value="KAL2820312.1"/>
    <property type="molecule type" value="Genomic_DNA"/>
</dbReference>
<dbReference type="InterPro" id="IPR021833">
    <property type="entry name" value="DUF3425"/>
</dbReference>
<organism evidence="3 4">
    <name type="scientific">Aspergillus granulosus</name>
    <dbReference type="NCBI Taxonomy" id="176169"/>
    <lineage>
        <taxon>Eukaryota</taxon>
        <taxon>Fungi</taxon>
        <taxon>Dikarya</taxon>
        <taxon>Ascomycota</taxon>
        <taxon>Pezizomycotina</taxon>
        <taxon>Eurotiomycetes</taxon>
        <taxon>Eurotiomycetidae</taxon>
        <taxon>Eurotiales</taxon>
        <taxon>Aspergillaceae</taxon>
        <taxon>Aspergillus</taxon>
        <taxon>Aspergillus subgen. Nidulantes</taxon>
    </lineage>
</organism>
<accession>A0ABR4HXT9</accession>
<dbReference type="PROSITE" id="PS00036">
    <property type="entry name" value="BZIP_BASIC"/>
    <property type="match status" value="1"/>
</dbReference>
<proteinExistence type="predicted"/>
<dbReference type="Pfam" id="PF11905">
    <property type="entry name" value="DUF3425"/>
    <property type="match status" value="1"/>
</dbReference>
<evidence type="ECO:0000313" key="3">
    <source>
        <dbReference type="EMBL" id="KAL2820312.1"/>
    </source>
</evidence>
<name>A0ABR4HXT9_9EURO</name>
<keyword evidence="4" id="KW-1185">Reference proteome</keyword>
<feature type="domain" description="BZIP" evidence="2">
    <location>
        <begin position="15"/>
        <end position="30"/>
    </location>
</feature>
<comment type="caution">
    <text evidence="3">The sequence shown here is derived from an EMBL/GenBank/DDBJ whole genome shotgun (WGS) entry which is preliminary data.</text>
</comment>
<dbReference type="PANTHER" id="PTHR38116">
    <property type="entry name" value="CHROMOSOME 7, WHOLE GENOME SHOTGUN SEQUENCE"/>
    <property type="match status" value="1"/>
</dbReference>
<evidence type="ECO:0000313" key="4">
    <source>
        <dbReference type="Proteomes" id="UP001610334"/>
    </source>
</evidence>
<dbReference type="InterPro" id="IPR004827">
    <property type="entry name" value="bZIP"/>
</dbReference>
<sequence length="462" mass="51983">MTDNQPHWRKPNTEKRKLQNKIASQNYRRRRREKLALFDRLHHLLTTEVGASTALAASDLLIPEEDVGPSLTDGNEPIAAASDHGTAIEPHGTSFALPSGGPAPQNLHAGLATSTSTICPVDLGLTGSFTQAHPTHDPVNSIFDPLHPPHFDDEVGLHTISNAQHPDHRSRVIASLPFLSLAEKRHLVGLLNTEIKSELENSHPDLVMDLSPSFLTDYSSPTTTPSRQGRKPLTRPSQSLFIHTEVTRYERWLRRHILSHPHLPDPRMNAIRIQHSSFYAAILANSRAILLVNNEVLQEDGLSPYSVDHVTGHKPDQIASARAAFDGLIPQDLRPTDQQLMHPHHPYIDVIPFPSFRHRMMAAVTADPPLIDEDEMCADMNAEAFICWGGMGRVHGTRTTGGSWEAEGYGDMAAEVPWDMRSWEPQVWFLRKYWFLVGGWDDEMWRNARWWAALRGETIRFR</sequence>
<feature type="region of interest" description="Disordered" evidence="1">
    <location>
        <begin position="1"/>
        <end position="26"/>
    </location>
</feature>
<evidence type="ECO:0000256" key="1">
    <source>
        <dbReference type="SAM" id="MobiDB-lite"/>
    </source>
</evidence>
<gene>
    <name evidence="3" type="ORF">BJX63DRAFT_428146</name>
</gene>
<evidence type="ECO:0000259" key="2">
    <source>
        <dbReference type="PROSITE" id="PS00036"/>
    </source>
</evidence>
<reference evidence="3 4" key="1">
    <citation type="submission" date="2024-07" db="EMBL/GenBank/DDBJ databases">
        <title>Section-level genome sequencing and comparative genomics of Aspergillus sections Usti and Cavernicolus.</title>
        <authorList>
            <consortium name="Lawrence Berkeley National Laboratory"/>
            <person name="Nybo J.L."/>
            <person name="Vesth T.C."/>
            <person name="Theobald S."/>
            <person name="Frisvad J.C."/>
            <person name="Larsen T.O."/>
            <person name="Kjaerboelling I."/>
            <person name="Rothschild-Mancinelli K."/>
            <person name="Lyhne E.K."/>
            <person name="Kogle M.E."/>
            <person name="Barry K."/>
            <person name="Clum A."/>
            <person name="Na H."/>
            <person name="Ledsgaard L."/>
            <person name="Lin J."/>
            <person name="Lipzen A."/>
            <person name="Kuo A."/>
            <person name="Riley R."/>
            <person name="Mondo S."/>
            <person name="Labutti K."/>
            <person name="Haridas S."/>
            <person name="Pangalinan J."/>
            <person name="Salamov A.A."/>
            <person name="Simmons B.A."/>
            <person name="Magnuson J.K."/>
            <person name="Chen J."/>
            <person name="Drula E."/>
            <person name="Henrissat B."/>
            <person name="Wiebenga A."/>
            <person name="Lubbers R.J."/>
            <person name="Gomes A.C."/>
            <person name="Makela M.R."/>
            <person name="Stajich J."/>
            <person name="Grigoriev I.V."/>
            <person name="Mortensen U.H."/>
            <person name="De Vries R.P."/>
            <person name="Baker S.E."/>
            <person name="Andersen M.R."/>
        </authorList>
    </citation>
    <scope>NUCLEOTIDE SEQUENCE [LARGE SCALE GENOMIC DNA]</scope>
    <source>
        <strain evidence="3 4">CBS 588.65</strain>
    </source>
</reference>
<dbReference type="PANTHER" id="PTHR38116:SF5">
    <property type="entry name" value="BZIP DOMAIN-CONTAINING PROTEIN"/>
    <property type="match status" value="1"/>
</dbReference>
<dbReference type="CDD" id="cd14688">
    <property type="entry name" value="bZIP_YAP"/>
    <property type="match status" value="1"/>
</dbReference>
<feature type="compositionally biased region" description="Polar residues" evidence="1">
    <location>
        <begin position="217"/>
        <end position="227"/>
    </location>
</feature>